<dbReference type="Pfam" id="PF10708">
    <property type="entry name" value="DUF2510"/>
    <property type="match status" value="1"/>
</dbReference>
<evidence type="ECO:0000256" key="1">
    <source>
        <dbReference type="SAM" id="Phobius"/>
    </source>
</evidence>
<dbReference type="PANTHER" id="PTHR34980:SF2">
    <property type="entry name" value="INNER MEMBRANE PROTEIN YHAH-RELATED"/>
    <property type="match status" value="1"/>
</dbReference>
<name>A0ABQ6JVY7_9MICO</name>
<proteinExistence type="predicted"/>
<accession>A0ABQ6JVY7</accession>
<feature type="transmembrane region" description="Helical" evidence="1">
    <location>
        <begin position="152"/>
        <end position="177"/>
    </location>
</feature>
<keyword evidence="1" id="KW-0812">Transmembrane</keyword>
<sequence>MTDPSSPMVPAGWYPDHDVPGGQRWWSGIEWTEYRTPPAAAPQYVAPQYAYAPAATQIALPPDAWPYVGQAAPVGTAVPLWAPLYGATMRQAWTRFWRKYADFSGRASRSEFWLAYLWFVIMIFGSYFAFALLFAVLGGIGSAIDGSNGSSAALGIGAGVFGLLWLGAYIAAVIPMISVTVRRLHDAGYAGYYFFMGFIPLVGGILLLVYLVTESRPQGAVYDLPR</sequence>
<feature type="domain" description="DUF2510" evidence="2">
    <location>
        <begin position="11"/>
        <end position="42"/>
    </location>
</feature>
<dbReference type="Pfam" id="PF05656">
    <property type="entry name" value="DUF805"/>
    <property type="match status" value="1"/>
</dbReference>
<keyword evidence="1" id="KW-1133">Transmembrane helix</keyword>
<dbReference type="EMBL" id="BSVA01000001">
    <property type="protein sequence ID" value="GMA92458.1"/>
    <property type="molecule type" value="Genomic_DNA"/>
</dbReference>
<reference evidence="4" key="1">
    <citation type="journal article" date="2019" name="Int. J. Syst. Evol. Microbiol.">
        <title>The Global Catalogue of Microorganisms (GCM) 10K type strain sequencing project: providing services to taxonomists for standard genome sequencing and annotation.</title>
        <authorList>
            <consortium name="The Broad Institute Genomics Platform"/>
            <consortium name="The Broad Institute Genome Sequencing Center for Infectious Disease"/>
            <person name="Wu L."/>
            <person name="Ma J."/>
        </authorList>
    </citation>
    <scope>NUCLEOTIDE SEQUENCE [LARGE SCALE GENOMIC DNA]</scope>
    <source>
        <strain evidence="4">NBRC 108755</strain>
    </source>
</reference>
<dbReference type="Proteomes" id="UP001157069">
    <property type="component" value="Unassembled WGS sequence"/>
</dbReference>
<keyword evidence="1" id="KW-0472">Membrane</keyword>
<evidence type="ECO:0000313" key="3">
    <source>
        <dbReference type="EMBL" id="GMA92458.1"/>
    </source>
</evidence>
<evidence type="ECO:0000313" key="4">
    <source>
        <dbReference type="Proteomes" id="UP001157069"/>
    </source>
</evidence>
<dbReference type="RefSeq" id="WP_284301211.1">
    <property type="nucleotide sequence ID" value="NZ_BSVA01000001.1"/>
</dbReference>
<dbReference type="InterPro" id="IPR018929">
    <property type="entry name" value="DUF2510"/>
</dbReference>
<keyword evidence="4" id="KW-1185">Reference proteome</keyword>
<protein>
    <recommendedName>
        <fullName evidence="2">DUF2510 domain-containing protein</fullName>
    </recommendedName>
</protein>
<evidence type="ECO:0000259" key="2">
    <source>
        <dbReference type="Pfam" id="PF10708"/>
    </source>
</evidence>
<gene>
    <name evidence="3" type="ORF">GCM10025869_29870</name>
</gene>
<comment type="caution">
    <text evidence="3">The sequence shown here is derived from an EMBL/GenBank/DDBJ whole genome shotgun (WGS) entry which is preliminary data.</text>
</comment>
<organism evidence="3 4">
    <name type="scientific">Homoserinibacter gongjuensis</name>
    <dbReference type="NCBI Taxonomy" id="1162968"/>
    <lineage>
        <taxon>Bacteria</taxon>
        <taxon>Bacillati</taxon>
        <taxon>Actinomycetota</taxon>
        <taxon>Actinomycetes</taxon>
        <taxon>Micrococcales</taxon>
        <taxon>Microbacteriaceae</taxon>
        <taxon>Homoserinibacter</taxon>
    </lineage>
</organism>
<dbReference type="PANTHER" id="PTHR34980">
    <property type="entry name" value="INNER MEMBRANE PROTEIN-RELATED-RELATED"/>
    <property type="match status" value="1"/>
</dbReference>
<feature type="transmembrane region" description="Helical" evidence="1">
    <location>
        <begin position="189"/>
        <end position="212"/>
    </location>
</feature>
<dbReference type="InterPro" id="IPR008523">
    <property type="entry name" value="DUF805"/>
</dbReference>
<feature type="transmembrane region" description="Helical" evidence="1">
    <location>
        <begin position="113"/>
        <end position="140"/>
    </location>
</feature>